<dbReference type="Gene3D" id="3.40.720.10">
    <property type="entry name" value="Alkaline Phosphatase, subunit A"/>
    <property type="match status" value="1"/>
</dbReference>
<evidence type="ECO:0000313" key="2">
    <source>
        <dbReference type="Proteomes" id="UP000746471"/>
    </source>
</evidence>
<accession>A0ABS5PP06</accession>
<keyword evidence="2" id="KW-1185">Reference proteome</keyword>
<proteinExistence type="predicted"/>
<dbReference type="InterPro" id="IPR017850">
    <property type="entry name" value="Alkaline_phosphatase_core_sf"/>
</dbReference>
<dbReference type="RefSeq" id="WP_213236760.1">
    <property type="nucleotide sequence ID" value="NZ_JAHBCL010000014.1"/>
</dbReference>
<protein>
    <submittedName>
        <fullName evidence="1">Alkaline phosphatase family protein</fullName>
    </submittedName>
</protein>
<dbReference type="SUPFAM" id="SSF53649">
    <property type="entry name" value="Alkaline phosphatase-like"/>
    <property type="match status" value="1"/>
</dbReference>
<dbReference type="InterPro" id="IPR002591">
    <property type="entry name" value="Phosphodiest/P_Trfase"/>
</dbReference>
<comment type="caution">
    <text evidence="1">The sequence shown here is derived from an EMBL/GenBank/DDBJ whole genome shotgun (WGS) entry which is preliminary data.</text>
</comment>
<dbReference type="EMBL" id="JAHBCL010000014">
    <property type="protein sequence ID" value="MBS7526899.1"/>
    <property type="molecule type" value="Genomic_DNA"/>
</dbReference>
<name>A0ABS5PP06_9FIRM</name>
<evidence type="ECO:0000313" key="1">
    <source>
        <dbReference type="EMBL" id="MBS7526899.1"/>
    </source>
</evidence>
<gene>
    <name evidence="1" type="ORF">KHM83_09435</name>
</gene>
<reference evidence="1 2" key="1">
    <citation type="submission" date="2021-05" db="EMBL/GenBank/DDBJ databases">
        <title>Fusibacter ferrireducens sp. nov., an anaerobic, sulfur- and Fe-reducing bacterium isolated from the mangrove sediment.</title>
        <authorList>
            <person name="Qiu D."/>
        </authorList>
    </citation>
    <scope>NUCLEOTIDE SEQUENCE [LARGE SCALE GENOMIC DNA]</scope>
    <source>
        <strain evidence="1 2">DSM 12116</strain>
    </source>
</reference>
<dbReference type="PROSITE" id="PS51257">
    <property type="entry name" value="PROKAR_LIPOPROTEIN"/>
    <property type="match status" value="1"/>
</dbReference>
<dbReference type="Pfam" id="PF01663">
    <property type="entry name" value="Phosphodiest"/>
    <property type="match status" value="1"/>
</dbReference>
<organism evidence="1 2">
    <name type="scientific">Fusibacter paucivorans</name>
    <dbReference type="NCBI Taxonomy" id="76009"/>
    <lineage>
        <taxon>Bacteria</taxon>
        <taxon>Bacillati</taxon>
        <taxon>Bacillota</taxon>
        <taxon>Clostridia</taxon>
        <taxon>Eubacteriales</taxon>
        <taxon>Eubacteriales Family XII. Incertae Sedis</taxon>
        <taxon>Fusibacter</taxon>
    </lineage>
</organism>
<dbReference type="Proteomes" id="UP000746471">
    <property type="component" value="Unassembled WGS sequence"/>
</dbReference>
<sequence>MMKRNQILVIVFLVLIGMLSGCQVLHSEKPIGMAPEGLQVLGDVAQFGDVTVYWDTLTKETVVFDENDYTAIPAEMLIAAFQPLEGTREVALIADDGFMVKLPYDTLTDTYIGYREELGWCYLTEKHPVNARIKHIREIIVIGDDADAVGKSGLNIVTKEANVHLSLGELLAGSYCSIAFLDGSSNLDGLEIDVMKRKKCIRLSDLLTDAGSTLDVSNLLIMDREGEHYYESVSDGYFEVENQKINYISTDLHTVIRDIYGAVINPPAVSNRDNFDDSIHYLEKGQKVVTLFLDGFSYTQYEAIKATHPDWFLSQLEAVQMATTVYKPVTNAGFAAMITGEVPAVNGVFDRSYRMINCGTIFDRTASMGRSSALIEGDIKILDIQTKTYLNTDDNGDGYTDDEVFERAKALIESGEQPDYLLVHFHGIDDAGHDYGRFHEKTLQRIEAVNGYVKELRALMSAETKVVITADHGMHDTADGGDHGDFRYEDLIVPYAID</sequence>